<dbReference type="GO" id="GO:0042773">
    <property type="term" value="P:ATP synthesis coupled electron transport"/>
    <property type="evidence" value="ECO:0007669"/>
    <property type="project" value="InterPro"/>
</dbReference>
<dbReference type="SUPFAM" id="SSF50692">
    <property type="entry name" value="ADC-like"/>
    <property type="match status" value="1"/>
</dbReference>
<feature type="domain" description="2Fe-2S ferredoxin-type" evidence="9">
    <location>
        <begin position="1"/>
        <end position="78"/>
    </location>
</feature>
<organism evidence="13">
    <name type="scientific">Edaphobacter paludis</name>
    <dbReference type="NCBI Taxonomy" id="3035702"/>
    <lineage>
        <taxon>Bacteria</taxon>
        <taxon>Pseudomonadati</taxon>
        <taxon>Acidobacteriota</taxon>
        <taxon>Terriglobia</taxon>
        <taxon>Terriglobales</taxon>
        <taxon>Acidobacteriaceae</taxon>
        <taxon>Edaphobacter</taxon>
    </lineage>
</organism>
<dbReference type="InterPro" id="IPR017896">
    <property type="entry name" value="4Fe4S_Fe-S-bd"/>
</dbReference>
<dbReference type="InterPro" id="IPR006478">
    <property type="entry name" value="Formate_DH_asu"/>
</dbReference>
<dbReference type="InterPro" id="IPR050123">
    <property type="entry name" value="Prok_molybdopt-oxidoreductase"/>
</dbReference>
<evidence type="ECO:0000256" key="2">
    <source>
        <dbReference type="ARBA" id="ARBA00022485"/>
    </source>
</evidence>
<dbReference type="InterPro" id="IPR027467">
    <property type="entry name" value="MopterinOxRdtase_cofactor_BS"/>
</dbReference>
<dbReference type="FunFam" id="3.30.70.20:FF:000035">
    <property type="entry name" value="Iron hydrogenase 1"/>
    <property type="match status" value="1"/>
</dbReference>
<protein>
    <submittedName>
        <fullName evidence="13">Formate dehydrogenase subunit alpha</fullName>
        <ecNumber evidence="13">1.17.1.9</ecNumber>
    </submittedName>
</protein>
<dbReference type="PROSITE" id="PS51379">
    <property type="entry name" value="4FE4S_FER_2"/>
    <property type="match status" value="2"/>
</dbReference>
<evidence type="ECO:0000256" key="8">
    <source>
        <dbReference type="ARBA" id="ARBA00034078"/>
    </source>
</evidence>
<reference evidence="13" key="1">
    <citation type="submission" date="2023-03" db="EMBL/GenBank/DDBJ databases">
        <title>Edaphobacter sp.</title>
        <authorList>
            <person name="Huber K.J."/>
            <person name="Papendorf J."/>
            <person name="Pilke C."/>
            <person name="Bunk B."/>
            <person name="Sproeer C."/>
            <person name="Pester M."/>
        </authorList>
    </citation>
    <scope>NUCLEOTIDE SEQUENCE</scope>
    <source>
        <strain evidence="12">DSM 109919</strain>
        <strain evidence="13">DSM 109920</strain>
    </source>
</reference>
<evidence type="ECO:0000256" key="3">
    <source>
        <dbReference type="ARBA" id="ARBA00022723"/>
    </source>
</evidence>
<dbReference type="InterPro" id="IPR009010">
    <property type="entry name" value="Asp_de-COase-like_dom_sf"/>
</dbReference>
<dbReference type="NCBIfam" id="TIGR01591">
    <property type="entry name" value="Fdh-alpha"/>
    <property type="match status" value="1"/>
</dbReference>
<keyword evidence="7" id="KW-0411">Iron-sulfur</keyword>
<dbReference type="InterPro" id="IPR006657">
    <property type="entry name" value="MoPterin_dinucl-bd_dom"/>
</dbReference>
<dbReference type="PROSITE" id="PS00641">
    <property type="entry name" value="COMPLEX1_75K_1"/>
    <property type="match status" value="1"/>
</dbReference>
<dbReference type="InterPro" id="IPR006656">
    <property type="entry name" value="Mopterin_OxRdtase"/>
</dbReference>
<dbReference type="Gene3D" id="3.40.228.10">
    <property type="entry name" value="Dimethylsulfoxide Reductase, domain 2"/>
    <property type="match status" value="1"/>
</dbReference>
<evidence type="ECO:0000256" key="6">
    <source>
        <dbReference type="ARBA" id="ARBA00023004"/>
    </source>
</evidence>
<evidence type="ECO:0000256" key="5">
    <source>
        <dbReference type="ARBA" id="ARBA00023002"/>
    </source>
</evidence>
<dbReference type="PROSITE" id="PS00198">
    <property type="entry name" value="4FE4S_FER_1"/>
    <property type="match status" value="1"/>
</dbReference>
<dbReference type="PROSITE" id="PS00551">
    <property type="entry name" value="MOLYBDOPTERIN_PROK_1"/>
    <property type="match status" value="1"/>
</dbReference>
<proteinExistence type="inferred from homology"/>
<dbReference type="InterPro" id="IPR036010">
    <property type="entry name" value="2Fe-2S_ferredoxin-like_sf"/>
</dbReference>
<dbReference type="Gene3D" id="2.20.25.90">
    <property type="entry name" value="ADC-like domains"/>
    <property type="match status" value="1"/>
</dbReference>
<dbReference type="GO" id="GO:0008137">
    <property type="term" value="F:NADH dehydrogenase (ubiquinone) activity"/>
    <property type="evidence" value="ECO:0007669"/>
    <property type="project" value="InterPro"/>
</dbReference>
<dbReference type="GO" id="GO:0046872">
    <property type="term" value="F:metal ion binding"/>
    <property type="evidence" value="ECO:0007669"/>
    <property type="project" value="UniProtKB-KW"/>
</dbReference>
<dbReference type="InterPro" id="IPR054351">
    <property type="entry name" value="NADH_UbQ_OxRdtase_ferredoxin"/>
</dbReference>
<evidence type="ECO:0000259" key="11">
    <source>
        <dbReference type="PROSITE" id="PS51669"/>
    </source>
</evidence>
<dbReference type="Gene3D" id="3.40.50.740">
    <property type="match status" value="1"/>
</dbReference>
<evidence type="ECO:0000259" key="9">
    <source>
        <dbReference type="PROSITE" id="PS51085"/>
    </source>
</evidence>
<dbReference type="PROSITE" id="PS51669">
    <property type="entry name" value="4FE4S_MOW_BIS_MGD"/>
    <property type="match status" value="1"/>
</dbReference>
<dbReference type="Pfam" id="PF13510">
    <property type="entry name" value="Fer2_4"/>
    <property type="match status" value="1"/>
</dbReference>
<feature type="domain" description="4Fe-4S ferredoxin-type" evidence="10">
    <location>
        <begin position="177"/>
        <end position="206"/>
    </location>
</feature>
<dbReference type="PROSITE" id="PS51085">
    <property type="entry name" value="2FE2S_FER_2"/>
    <property type="match status" value="1"/>
</dbReference>
<dbReference type="InterPro" id="IPR041924">
    <property type="entry name" value="Formate_Dh-H_N"/>
</dbReference>
<dbReference type="GO" id="GO:0003954">
    <property type="term" value="F:NADH dehydrogenase activity"/>
    <property type="evidence" value="ECO:0007669"/>
    <property type="project" value="TreeGrafter"/>
</dbReference>
<dbReference type="SUPFAM" id="SSF54862">
    <property type="entry name" value="4Fe-4S ferredoxins"/>
    <property type="match status" value="1"/>
</dbReference>
<feature type="domain" description="4Fe-4S Mo/W bis-MGD-type" evidence="11">
    <location>
        <begin position="213"/>
        <end position="269"/>
    </location>
</feature>
<keyword evidence="2" id="KW-0004">4Fe-4S</keyword>
<dbReference type="PIRSF" id="PIRSF036643">
    <property type="entry name" value="FDH_alpha"/>
    <property type="match status" value="1"/>
</dbReference>
<comment type="cofactor">
    <cofactor evidence="8">
        <name>[2Fe-2S] cluster</name>
        <dbReference type="ChEBI" id="CHEBI:190135"/>
    </cofactor>
</comment>
<dbReference type="KEGG" id="epl:P4G45_06305"/>
<dbReference type="RefSeq" id="WP_348268821.1">
    <property type="nucleotide sequence ID" value="NZ_CP121194.1"/>
</dbReference>
<dbReference type="CDD" id="cd02753">
    <property type="entry name" value="MopB_Formate-Dh-H"/>
    <property type="match status" value="1"/>
</dbReference>
<dbReference type="Gene3D" id="3.10.20.740">
    <property type="match status" value="1"/>
</dbReference>
<keyword evidence="3" id="KW-0479">Metal-binding</keyword>
<dbReference type="PANTHER" id="PTHR43105">
    <property type="entry name" value="RESPIRATORY NITRATE REDUCTASE"/>
    <property type="match status" value="1"/>
</dbReference>
<comment type="similarity">
    <text evidence="1">In the C-terminal section; belongs to the prokaryotic molybdopterin-containing oxidoreductase family.</text>
</comment>
<dbReference type="Pfam" id="PF00384">
    <property type="entry name" value="Molybdopterin"/>
    <property type="match status" value="1"/>
</dbReference>
<sequence>MLQIAINGQLHRFQERLTILDALRFVKIEIPTLCYDERMKPLGGCRLCIVKANGSPHPVIACSTQISDGMVIETHTHEIEQLRRSLLQLLAHRYPADFVREFPDKEFHRLIRAYGLEEECTGKTSPELIDESNPYIRVDMSQCIYCYRCVRICEEMQGQFVWKIWNRGDAVRILPDSETNLRESSCVSCGACVDTCPTGALEDKSVLSLGAASNWTRTTCAYCGTGCEMNVGTREGQIVVIRPVQDAPVSRGHLCSKGRYAFDFVHAQDRVTHPMIRVNGSWQPASWDEAISFAAGALGRIVARHGSASVGVLGSARATNEENYLAQKFARTVLETNNVDCCARVCHAPTAAAMKLMLGAGAATNSFDDIERARTILICGANPTENHPILGARIKQAALNGTRLIVIDPRKIELTRYAALHLQLRPGMNIPLLNAIACAILEEDIQDEEFLNERVSQFQEFRHFIQEWTPERAALLCGVEARKIREAAHIYAREKPAMCIHGLGVTEHIQGTEGVMCLVNLALLTGNIGKPGTGINPLRGQNNVQGAAHMGCDPGTLTGSIPIKEGSDLFATVWQRPIPTQQGLNLLEMMDAAEEGHFKALWAIGYDIFLTNADAHATRRALSRLELVIVQDMFMNETAKEFGSIFLPAASSFEKTGTFMNAERRIQRVRKAIEPVGGSRPDWEIICDLARAMGKGDLFSFRSPEEIWNEIRSVWKAGAGINYERMEYGGLQWPCPAEDHPGTQILHKTTFSTGTQAALRLVDYKVPEESADDEYPFILNTGRTLYQFNAGTMTARTPNSLLCGGDFLDISTQDAQRLELFESELVRVRSRYGEAVLPIRITDSVAPGELFASFHTPHVFLNFLTGPHRDKFVDTPEYKLTAVRIERYSGL</sequence>
<dbReference type="Gene3D" id="3.30.70.20">
    <property type="match status" value="1"/>
</dbReference>
<feature type="domain" description="4Fe-4S ferredoxin-type" evidence="10">
    <location>
        <begin position="134"/>
        <end position="163"/>
    </location>
</feature>
<dbReference type="SMART" id="SM00926">
    <property type="entry name" value="Molybdop_Fe4S4"/>
    <property type="match status" value="1"/>
</dbReference>
<dbReference type="GO" id="GO:0016020">
    <property type="term" value="C:membrane"/>
    <property type="evidence" value="ECO:0007669"/>
    <property type="project" value="InterPro"/>
</dbReference>
<evidence type="ECO:0000256" key="7">
    <source>
        <dbReference type="ARBA" id="ARBA00023014"/>
    </source>
</evidence>
<dbReference type="PANTHER" id="PTHR43105:SF14">
    <property type="entry name" value="FORMATE DEHYDROGENASE H"/>
    <property type="match status" value="1"/>
</dbReference>
<dbReference type="InterPro" id="IPR006963">
    <property type="entry name" value="Mopterin_OxRdtase_4Fe-4S_dom"/>
</dbReference>
<keyword evidence="5 13" id="KW-0560">Oxidoreductase</keyword>
<dbReference type="CDD" id="cd00207">
    <property type="entry name" value="fer2"/>
    <property type="match status" value="1"/>
</dbReference>
<dbReference type="EC" id="1.17.1.9" evidence="13"/>
<dbReference type="EMBL" id="CP121195">
    <property type="protein sequence ID" value="XBH14809.1"/>
    <property type="molecule type" value="Genomic_DNA"/>
</dbReference>
<dbReference type="InterPro" id="IPR017900">
    <property type="entry name" value="4Fe4S_Fe_S_CS"/>
</dbReference>
<dbReference type="Pfam" id="PF22117">
    <property type="entry name" value="Fer4_Nqo3"/>
    <property type="match status" value="1"/>
</dbReference>
<dbReference type="Pfam" id="PF04879">
    <property type="entry name" value="Molybdop_Fe4S4"/>
    <property type="match status" value="1"/>
</dbReference>
<dbReference type="EMBL" id="CP121194">
    <property type="protein sequence ID" value="XBH11331.1"/>
    <property type="molecule type" value="Genomic_DNA"/>
</dbReference>
<gene>
    <name evidence="13" type="primary">fdhF</name>
    <name evidence="12" type="ORF">P4G45_06305</name>
    <name evidence="13" type="ORF">P8936_06535</name>
</gene>
<dbReference type="AlphaFoldDB" id="A0AAU7DAF9"/>
<keyword evidence="6" id="KW-0408">Iron</keyword>
<dbReference type="GO" id="GO:0043546">
    <property type="term" value="F:molybdopterin cofactor binding"/>
    <property type="evidence" value="ECO:0007669"/>
    <property type="project" value="InterPro"/>
</dbReference>
<evidence type="ECO:0000313" key="13">
    <source>
        <dbReference type="EMBL" id="XBH14809.1"/>
    </source>
</evidence>
<dbReference type="SUPFAM" id="SSF53706">
    <property type="entry name" value="Formate dehydrogenase/DMSO reductase, domains 1-3"/>
    <property type="match status" value="1"/>
</dbReference>
<dbReference type="GO" id="GO:0051539">
    <property type="term" value="F:4 iron, 4 sulfur cluster binding"/>
    <property type="evidence" value="ECO:0007669"/>
    <property type="project" value="UniProtKB-KW"/>
</dbReference>
<dbReference type="GO" id="GO:0008863">
    <property type="term" value="F:formate dehydrogenase (NAD+) activity"/>
    <property type="evidence" value="ECO:0007669"/>
    <property type="project" value="UniProtKB-EC"/>
</dbReference>
<dbReference type="Pfam" id="PF01568">
    <property type="entry name" value="Molydop_binding"/>
    <property type="match status" value="1"/>
</dbReference>
<dbReference type="InterPro" id="IPR000283">
    <property type="entry name" value="NADH_UbQ_OxRdtase_75kDa_su_CS"/>
</dbReference>
<evidence type="ECO:0000256" key="4">
    <source>
        <dbReference type="ARBA" id="ARBA00022737"/>
    </source>
</evidence>
<accession>A0AAU7D1K6</accession>
<dbReference type="SUPFAM" id="SSF54292">
    <property type="entry name" value="2Fe-2S ferredoxin-like"/>
    <property type="match status" value="1"/>
</dbReference>
<accession>A0AAU7DAF9</accession>
<dbReference type="CDD" id="cd00508">
    <property type="entry name" value="MopB_CT_Fdh-Nap-like"/>
    <property type="match status" value="1"/>
</dbReference>
<dbReference type="InterPro" id="IPR001041">
    <property type="entry name" value="2Fe-2S_ferredoxin-type"/>
</dbReference>
<evidence type="ECO:0000313" key="12">
    <source>
        <dbReference type="EMBL" id="XBH11331.1"/>
    </source>
</evidence>
<evidence type="ECO:0000256" key="1">
    <source>
        <dbReference type="ARBA" id="ARBA00007023"/>
    </source>
</evidence>
<dbReference type="Gene3D" id="2.40.40.20">
    <property type="match status" value="1"/>
</dbReference>
<evidence type="ECO:0000259" key="10">
    <source>
        <dbReference type="PROSITE" id="PS51379"/>
    </source>
</evidence>
<dbReference type="GO" id="GO:0015942">
    <property type="term" value="P:formate metabolic process"/>
    <property type="evidence" value="ECO:0007669"/>
    <property type="project" value="InterPro"/>
</dbReference>
<name>A0AAU7DAF9_9BACT</name>
<keyword evidence="4" id="KW-0677">Repeat</keyword>